<feature type="transmembrane region" description="Helical" evidence="1">
    <location>
        <begin position="171"/>
        <end position="191"/>
    </location>
</feature>
<organism evidence="2 3">
    <name type="scientific">Rhizobium rhizophilum</name>
    <dbReference type="NCBI Taxonomy" id="1850373"/>
    <lineage>
        <taxon>Bacteria</taxon>
        <taxon>Pseudomonadati</taxon>
        <taxon>Pseudomonadota</taxon>
        <taxon>Alphaproteobacteria</taxon>
        <taxon>Hyphomicrobiales</taxon>
        <taxon>Rhizobiaceae</taxon>
        <taxon>Rhizobium/Agrobacterium group</taxon>
        <taxon>Rhizobium</taxon>
    </lineage>
</organism>
<reference evidence="2 3" key="1">
    <citation type="submission" date="2019-04" db="EMBL/GenBank/DDBJ databases">
        <title>Genome sequence of strain 7209-2.</title>
        <authorList>
            <person name="Gao J."/>
            <person name="Sun J."/>
        </authorList>
    </citation>
    <scope>NUCLEOTIDE SEQUENCE [LARGE SCALE GENOMIC DNA]</scope>
    <source>
        <strain evidence="2 3">7209-2</strain>
    </source>
</reference>
<keyword evidence="1" id="KW-1133">Transmembrane helix</keyword>
<keyword evidence="3" id="KW-1185">Reference proteome</keyword>
<evidence type="ECO:0000256" key="1">
    <source>
        <dbReference type="SAM" id="Phobius"/>
    </source>
</evidence>
<feature type="transmembrane region" description="Helical" evidence="1">
    <location>
        <begin position="197"/>
        <end position="220"/>
    </location>
</feature>
<gene>
    <name evidence="2" type="ORF">E9677_18755</name>
</gene>
<keyword evidence="1" id="KW-0472">Membrane</keyword>
<keyword evidence="1" id="KW-0812">Transmembrane</keyword>
<evidence type="ECO:0000313" key="3">
    <source>
        <dbReference type="Proteomes" id="UP000309667"/>
    </source>
</evidence>
<dbReference type="EMBL" id="STGT01000004">
    <property type="protein sequence ID" value="THV12756.1"/>
    <property type="molecule type" value="Genomic_DNA"/>
</dbReference>
<dbReference type="Proteomes" id="UP000309667">
    <property type="component" value="Unassembled WGS sequence"/>
</dbReference>
<dbReference type="RefSeq" id="WP_136559545.1">
    <property type="nucleotide sequence ID" value="NZ_STGT01000004.1"/>
</dbReference>
<sequence length="238" mass="26370">MSTAAAILPVSQEYEISTTSNPVHLPPKEATLVSFNGVRLEAERISGTVVGSRIKQHDQIYTTHHNSYGYDGERHVHSTVQNKQWETSEVRLKLDGGREKLFQLPFAISVGEGDLLSVISVCNTKSGKAFTAAAQNHNIEQWFSLDRDGLQKMCAQLGVFKLTALLGNKPVLCVFAVVILSLYGIFGSLLWAAIGGFFLAALLLLGFQYLVLLPYVLAVWPNTNRQLRAFFEDFSPWP</sequence>
<accession>A0ABY2QSP1</accession>
<protein>
    <submittedName>
        <fullName evidence="2">Uncharacterized protein</fullName>
    </submittedName>
</protein>
<evidence type="ECO:0000313" key="2">
    <source>
        <dbReference type="EMBL" id="THV12756.1"/>
    </source>
</evidence>
<proteinExistence type="predicted"/>
<comment type="caution">
    <text evidence="2">The sequence shown here is derived from an EMBL/GenBank/DDBJ whole genome shotgun (WGS) entry which is preliminary data.</text>
</comment>
<name>A0ABY2QSP1_9HYPH</name>